<proteinExistence type="inferred from homology"/>
<dbReference type="PANTHER" id="PTHR43213">
    <property type="entry name" value="BIFUNCTIONAL DTTP/UTP PYROPHOSPHATASE/METHYLTRANSFERASE PROTEIN-RELATED"/>
    <property type="match status" value="1"/>
</dbReference>
<feature type="active site" description="Proton acceptor" evidence="9">
    <location>
        <position position="71"/>
    </location>
</feature>
<dbReference type="EC" id="3.6.1.-" evidence="9"/>
<feature type="site" description="Important for substrate specificity" evidence="9">
    <location>
        <position position="156"/>
    </location>
</feature>
<dbReference type="GO" id="GO:0005737">
    <property type="term" value="C:cytoplasm"/>
    <property type="evidence" value="ECO:0007669"/>
    <property type="project" value="UniProtKB-SubCell"/>
</dbReference>
<comment type="similarity">
    <text evidence="7 9">Belongs to the Maf family. YceF subfamily.</text>
</comment>
<evidence type="ECO:0000313" key="10">
    <source>
        <dbReference type="EMBL" id="VFK01789.1"/>
    </source>
</evidence>
<dbReference type="InterPro" id="IPR029001">
    <property type="entry name" value="ITPase-like_fam"/>
</dbReference>
<dbReference type="GO" id="GO:0047429">
    <property type="term" value="F:nucleoside triphosphate diphosphatase activity"/>
    <property type="evidence" value="ECO:0007669"/>
    <property type="project" value="InterPro"/>
</dbReference>
<evidence type="ECO:0000256" key="4">
    <source>
        <dbReference type="ARBA" id="ARBA00023080"/>
    </source>
</evidence>
<dbReference type="InterPro" id="IPR003697">
    <property type="entry name" value="Maf-like"/>
</dbReference>
<dbReference type="PIRSF" id="PIRSF006305">
    <property type="entry name" value="Maf"/>
    <property type="match status" value="1"/>
</dbReference>
<dbReference type="HAMAP" id="MF_00528">
    <property type="entry name" value="Maf"/>
    <property type="match status" value="1"/>
</dbReference>
<gene>
    <name evidence="10" type="ORF">BECKLFY1418A_GA0070994_11612</name>
</gene>
<evidence type="ECO:0000256" key="5">
    <source>
        <dbReference type="ARBA" id="ARBA00050213"/>
    </source>
</evidence>
<evidence type="ECO:0000256" key="7">
    <source>
        <dbReference type="ARBA" id="ARBA00060749"/>
    </source>
</evidence>
<evidence type="ECO:0000256" key="9">
    <source>
        <dbReference type="HAMAP-Rule" id="MF_00528"/>
    </source>
</evidence>
<dbReference type="GO" id="GO:0009117">
    <property type="term" value="P:nucleotide metabolic process"/>
    <property type="evidence" value="ECO:0007669"/>
    <property type="project" value="UniProtKB-KW"/>
</dbReference>
<evidence type="ECO:0000256" key="1">
    <source>
        <dbReference type="ARBA" id="ARBA00004496"/>
    </source>
</evidence>
<comment type="caution">
    <text evidence="9">Lacks conserved residue(s) required for the propagation of feature annotation.</text>
</comment>
<evidence type="ECO:0000256" key="3">
    <source>
        <dbReference type="ARBA" id="ARBA00022801"/>
    </source>
</evidence>
<comment type="function">
    <text evidence="6 9">Nucleoside triphosphate pyrophosphatase that hydrolyzes 7-methyl-GTP (m(7)GTP). May have a dual role in cell division arrest and in preventing the incorporation of modified nucleotides into cellular nucleic acids.</text>
</comment>
<dbReference type="CDD" id="cd00555">
    <property type="entry name" value="Maf"/>
    <property type="match status" value="1"/>
</dbReference>
<keyword evidence="3 9" id="KW-0378">Hydrolase</keyword>
<keyword evidence="4 9" id="KW-0546">Nucleotide metabolism</keyword>
<keyword evidence="2 9" id="KW-0963">Cytoplasm</keyword>
<dbReference type="AlphaFoldDB" id="A0A450VAJ3"/>
<feature type="site" description="Important for substrate specificity" evidence="9">
    <location>
        <position position="72"/>
    </location>
</feature>
<sequence>MDRQRIILASTSVYRRDLLCRLNIPFETESPTTDEHPLPGESPGRLVRRLSEAKAGSIQLHHPDALIIGSDQVAVLDGDVLGKPGNRAANIGQLCRAAGRRVTFLTGLCLLNTRTHRAESDVIPFSVVFRGLTRAQIENYVDREMPFDCAGGFKSEHLGVALFQRMEGDDPTALVGLPLIRLVTMLQGQGVDVLGESLKPQDTLGAFS</sequence>
<protein>
    <recommendedName>
        <fullName evidence="8 9">7-methyl-GTP pyrophosphatase</fullName>
        <shortName evidence="9">m(7)GTP pyrophosphatase</shortName>
        <ecNumber evidence="9">3.6.1.-</ecNumber>
    </recommendedName>
</protein>
<feature type="site" description="Important for substrate specificity" evidence="9">
    <location>
        <position position="14"/>
    </location>
</feature>
<dbReference type="Pfam" id="PF02545">
    <property type="entry name" value="Maf"/>
    <property type="match status" value="1"/>
</dbReference>
<dbReference type="FunFam" id="3.90.950.10:FF:000005">
    <property type="entry name" value="7-methyl-GTP pyrophosphatase"/>
    <property type="match status" value="1"/>
</dbReference>
<comment type="cofactor">
    <cofactor evidence="9">
        <name>a divalent metal cation</name>
        <dbReference type="ChEBI" id="CHEBI:60240"/>
    </cofactor>
</comment>
<dbReference type="PANTHER" id="PTHR43213:SF10">
    <property type="entry name" value="7-METHYL-GTP PYROPHOSPHATASE"/>
    <property type="match status" value="1"/>
</dbReference>
<evidence type="ECO:0000256" key="8">
    <source>
        <dbReference type="ARBA" id="ARBA00068163"/>
    </source>
</evidence>
<evidence type="ECO:0000256" key="2">
    <source>
        <dbReference type="ARBA" id="ARBA00022490"/>
    </source>
</evidence>
<accession>A0A450VAJ3</accession>
<reference evidence="10" key="1">
    <citation type="submission" date="2019-02" db="EMBL/GenBank/DDBJ databases">
        <authorList>
            <person name="Gruber-Vodicka R. H."/>
            <person name="Seah K. B. B."/>
        </authorList>
    </citation>
    <scope>NUCLEOTIDE SEQUENCE</scope>
    <source>
        <strain evidence="10">BECK_M6</strain>
    </source>
</reference>
<dbReference type="NCBIfam" id="TIGR00172">
    <property type="entry name" value="maf"/>
    <property type="match status" value="1"/>
</dbReference>
<dbReference type="EMBL" id="CAADFH010000161">
    <property type="protein sequence ID" value="VFK01789.1"/>
    <property type="molecule type" value="Genomic_DNA"/>
</dbReference>
<organism evidence="10">
    <name type="scientific">Candidatus Kentrum sp. LFY</name>
    <dbReference type="NCBI Taxonomy" id="2126342"/>
    <lineage>
        <taxon>Bacteria</taxon>
        <taxon>Pseudomonadati</taxon>
        <taxon>Pseudomonadota</taxon>
        <taxon>Gammaproteobacteria</taxon>
        <taxon>Candidatus Kentrum</taxon>
    </lineage>
</organism>
<evidence type="ECO:0000256" key="6">
    <source>
        <dbReference type="ARBA" id="ARBA00053369"/>
    </source>
</evidence>
<comment type="catalytic activity">
    <reaction evidence="5 9">
        <text>N(7)-methyl-GTP + H2O = N(7)-methyl-GMP + diphosphate + H(+)</text>
        <dbReference type="Rhea" id="RHEA:58744"/>
        <dbReference type="ChEBI" id="CHEBI:15377"/>
        <dbReference type="ChEBI" id="CHEBI:15378"/>
        <dbReference type="ChEBI" id="CHEBI:33019"/>
        <dbReference type="ChEBI" id="CHEBI:58285"/>
        <dbReference type="ChEBI" id="CHEBI:87133"/>
    </reaction>
</comment>
<dbReference type="SUPFAM" id="SSF52972">
    <property type="entry name" value="ITPase-like"/>
    <property type="match status" value="1"/>
</dbReference>
<name>A0A450VAJ3_9GAMM</name>
<dbReference type="Gene3D" id="3.90.950.10">
    <property type="match status" value="1"/>
</dbReference>
<comment type="subcellular location">
    <subcellularLocation>
        <location evidence="1 9">Cytoplasm</location>
    </subcellularLocation>
</comment>